<evidence type="ECO:0000256" key="1">
    <source>
        <dbReference type="ARBA" id="ARBA00004323"/>
    </source>
</evidence>
<keyword evidence="5" id="KW-0735">Signal-anchor</keyword>
<name>A0AAD5L6C7_9CRUS</name>
<evidence type="ECO:0008006" key="12">
    <source>
        <dbReference type="Google" id="ProtNLM"/>
    </source>
</evidence>
<dbReference type="Proteomes" id="UP000820818">
    <property type="component" value="Linkage Group LG1"/>
</dbReference>
<evidence type="ECO:0000256" key="5">
    <source>
        <dbReference type="ARBA" id="ARBA00022968"/>
    </source>
</evidence>
<evidence type="ECO:0000256" key="8">
    <source>
        <dbReference type="ARBA" id="ARBA00023136"/>
    </source>
</evidence>
<sequence length="436" mass="50422">MIPKRNCYLLCKNVMITVLFCAFVFMFIRLYISQSFGKPANDHYLQQTLLERKNVTVLPDIWLKGKVAYRDTTDNTSVLSNNVHIFYYPWFGNPEDDSVYLHWNHEYLPNWDEKDKNVYPTGKHVPPGDIGANFYPLLGCYSSKNPVTVGQHMKWIRQAGIGVLVISWYPPELSDKEGKPFDQLFPMFLETASVYNLKISFHIEPYEGRNPENLRKNIKYIIEKYGNHTSMYKLQKSPSKKPLPVFYIYDSYLNSPNSWNSLLSVGGKQSIRNTDIDGIFLGLVVEFRHKQDIVSGGFDGFYTYFAANGFSYGSSWKNWKSLSSFAKKNGLLFAPSVGPGYIDTRVRPWNAKTTRERKNGKYYKIAWATALQTNPPLISITSFNEWHEGTQIEPAISKSNKGYVYNDYLPGEPDFYLNLTRQFVSQYSEILFKMKT</sequence>
<gene>
    <name evidence="10" type="ORF">GHT06_009554</name>
</gene>
<keyword evidence="6 9" id="KW-1133">Transmembrane helix</keyword>
<evidence type="ECO:0000256" key="2">
    <source>
        <dbReference type="ARBA" id="ARBA00009559"/>
    </source>
</evidence>
<comment type="similarity">
    <text evidence="2">Belongs to the glycosyl hydrolase 99 family.</text>
</comment>
<dbReference type="GO" id="GO:0000139">
    <property type="term" value="C:Golgi membrane"/>
    <property type="evidence" value="ECO:0007669"/>
    <property type="project" value="UniProtKB-SubCell"/>
</dbReference>
<keyword evidence="8 9" id="KW-0472">Membrane</keyword>
<dbReference type="AlphaFoldDB" id="A0AAD5L6C7"/>
<reference evidence="10 11" key="1">
    <citation type="submission" date="2022-05" db="EMBL/GenBank/DDBJ databases">
        <title>A multi-omics perspective on studying reproductive biology in Daphnia sinensis.</title>
        <authorList>
            <person name="Jia J."/>
        </authorList>
    </citation>
    <scope>NUCLEOTIDE SEQUENCE [LARGE SCALE GENOMIC DNA]</scope>
    <source>
        <strain evidence="10 11">WSL</strain>
    </source>
</reference>
<comment type="subcellular location">
    <subcellularLocation>
        <location evidence="1">Golgi apparatus membrane</location>
        <topology evidence="1">Single-pass type II membrane protein</topology>
    </subcellularLocation>
</comment>
<dbReference type="PANTHER" id="PTHR13572:SF4">
    <property type="entry name" value="RE57134P"/>
    <property type="match status" value="1"/>
</dbReference>
<protein>
    <recommendedName>
        <fullName evidence="12">Glycoprotein endo-alpha-1,2-mannosidase</fullName>
    </recommendedName>
</protein>
<evidence type="ECO:0000256" key="9">
    <source>
        <dbReference type="SAM" id="Phobius"/>
    </source>
</evidence>
<keyword evidence="4" id="KW-0378">Hydrolase</keyword>
<accession>A0AAD5L6C7</accession>
<dbReference type="Pfam" id="PF16317">
    <property type="entry name" value="Glyco_hydro_99"/>
    <property type="match status" value="1"/>
</dbReference>
<evidence type="ECO:0000256" key="6">
    <source>
        <dbReference type="ARBA" id="ARBA00022989"/>
    </source>
</evidence>
<evidence type="ECO:0000256" key="7">
    <source>
        <dbReference type="ARBA" id="ARBA00023034"/>
    </source>
</evidence>
<dbReference type="GO" id="GO:0004559">
    <property type="term" value="F:alpha-mannosidase activity"/>
    <property type="evidence" value="ECO:0007669"/>
    <property type="project" value="TreeGrafter"/>
</dbReference>
<dbReference type="PANTHER" id="PTHR13572">
    <property type="entry name" value="ENDO-ALPHA-1,2-MANNOSIDASE"/>
    <property type="match status" value="1"/>
</dbReference>
<keyword evidence="3 9" id="KW-0812">Transmembrane</keyword>
<keyword evidence="11" id="KW-1185">Reference proteome</keyword>
<evidence type="ECO:0000313" key="10">
    <source>
        <dbReference type="EMBL" id="KAI9565762.1"/>
    </source>
</evidence>
<dbReference type="CDD" id="cd11574">
    <property type="entry name" value="GH99"/>
    <property type="match status" value="1"/>
</dbReference>
<dbReference type="Gene3D" id="3.20.20.80">
    <property type="entry name" value="Glycosidases"/>
    <property type="match status" value="1"/>
</dbReference>
<keyword evidence="7" id="KW-0333">Golgi apparatus</keyword>
<organism evidence="10 11">
    <name type="scientific">Daphnia sinensis</name>
    <dbReference type="NCBI Taxonomy" id="1820382"/>
    <lineage>
        <taxon>Eukaryota</taxon>
        <taxon>Metazoa</taxon>
        <taxon>Ecdysozoa</taxon>
        <taxon>Arthropoda</taxon>
        <taxon>Crustacea</taxon>
        <taxon>Branchiopoda</taxon>
        <taxon>Diplostraca</taxon>
        <taxon>Cladocera</taxon>
        <taxon>Anomopoda</taxon>
        <taxon>Daphniidae</taxon>
        <taxon>Daphnia</taxon>
        <taxon>Daphnia similis group</taxon>
    </lineage>
</organism>
<feature type="transmembrane region" description="Helical" evidence="9">
    <location>
        <begin position="7"/>
        <end position="32"/>
    </location>
</feature>
<comment type="caution">
    <text evidence="10">The sequence shown here is derived from an EMBL/GenBank/DDBJ whole genome shotgun (WGS) entry which is preliminary data.</text>
</comment>
<dbReference type="FunFam" id="3.20.20.80:FF:000019">
    <property type="entry name" value="glycoprotein endo-alpha-1,2-mannosidase"/>
    <property type="match status" value="1"/>
</dbReference>
<dbReference type="InterPro" id="IPR026071">
    <property type="entry name" value="Glyco_Hydrolase_99"/>
</dbReference>
<evidence type="ECO:0000313" key="11">
    <source>
        <dbReference type="Proteomes" id="UP000820818"/>
    </source>
</evidence>
<evidence type="ECO:0000256" key="3">
    <source>
        <dbReference type="ARBA" id="ARBA00022692"/>
    </source>
</evidence>
<evidence type="ECO:0000256" key="4">
    <source>
        <dbReference type="ARBA" id="ARBA00022801"/>
    </source>
</evidence>
<dbReference type="EMBL" id="WJBH02000001">
    <property type="protein sequence ID" value="KAI9565762.1"/>
    <property type="molecule type" value="Genomic_DNA"/>
</dbReference>
<proteinExistence type="inferred from homology"/>